<dbReference type="AlphaFoldDB" id="A0A1I5USU0"/>
<dbReference type="OrthoDB" id="9765195at2"/>
<sequence>MQYTFPENFWWGTAASGPQTEGVFEGDNKGDSIWDYWYKESPELFFNQVGPEKTSVFYEKFQEDIQLMKETGHTTFRTSIQWSRLIPNGTGEVNQTAVNFYNEVIDELIANDIEPFINLYHFDMPMKMQEKGGWESRETVEAYVAFAKVCFELFGDRVKKWFTHNEPIVPVEGGYLYQFHYPAIVDMKKAVQVAFHEILASAKAINVYHEMNLGGEIGIILNLTPSYPRDENNPEDVKAAKAADAFFNRSFLDTAVKGEFPSDLVEILSEIDVLPIIEEGDLETIKENTVDLLGVNYYQPRRIKAKESTTKLAEGPMPDDFFDNYEMPGRKMNPYRGWEIYEKGVYDILKNLRENYGNIKCYISENGMGVEGEERYVNDQGIIEDDYRIEFVQDHLKYVHQAIQEGSNVRGYHMWTCMDNWSWTNAYKNRYGLIAVDLDNNHKRTIKKSGRWFNELAKNNGFEA</sequence>
<dbReference type="GO" id="GO:0005829">
    <property type="term" value="C:cytosol"/>
    <property type="evidence" value="ECO:0007669"/>
    <property type="project" value="TreeGrafter"/>
</dbReference>
<dbReference type="InterPro" id="IPR001360">
    <property type="entry name" value="Glyco_hydro_1"/>
</dbReference>
<dbReference type="EMBL" id="FOXW01000001">
    <property type="protein sequence ID" value="SFP98289.1"/>
    <property type="molecule type" value="Genomic_DNA"/>
</dbReference>
<keyword evidence="2" id="KW-0378">Hydrolase</keyword>
<dbReference type="GO" id="GO:0016052">
    <property type="term" value="P:carbohydrate catabolic process"/>
    <property type="evidence" value="ECO:0007669"/>
    <property type="project" value="TreeGrafter"/>
</dbReference>
<dbReference type="InterPro" id="IPR017853">
    <property type="entry name" value="GH"/>
</dbReference>
<evidence type="ECO:0000256" key="5">
    <source>
        <dbReference type="RuleBase" id="RU003690"/>
    </source>
</evidence>
<organism evidence="6 7">
    <name type="scientific">Desemzia incerta</name>
    <dbReference type="NCBI Taxonomy" id="82801"/>
    <lineage>
        <taxon>Bacteria</taxon>
        <taxon>Bacillati</taxon>
        <taxon>Bacillota</taxon>
        <taxon>Bacilli</taxon>
        <taxon>Lactobacillales</taxon>
        <taxon>Carnobacteriaceae</taxon>
        <taxon>Desemzia</taxon>
    </lineage>
</organism>
<evidence type="ECO:0000256" key="1">
    <source>
        <dbReference type="ARBA" id="ARBA00010838"/>
    </source>
</evidence>
<dbReference type="FunFam" id="3.20.20.80:FF:000004">
    <property type="entry name" value="Beta-glucosidase 6-phospho-beta-glucosidase"/>
    <property type="match status" value="1"/>
</dbReference>
<name>A0A1I5USU0_9LACT</name>
<evidence type="ECO:0000313" key="6">
    <source>
        <dbReference type="EMBL" id="SFP98289.1"/>
    </source>
</evidence>
<dbReference type="PANTHER" id="PTHR10353:SF139">
    <property type="entry name" value="6-PHOSPHO-BETA-GLUCOSIDASE GMUD"/>
    <property type="match status" value="1"/>
</dbReference>
<dbReference type="RefSeq" id="WP_092479231.1">
    <property type="nucleotide sequence ID" value="NZ_FOXW01000001.1"/>
</dbReference>
<gene>
    <name evidence="6" type="ORF">SAMN04488506_0171</name>
</gene>
<dbReference type="GO" id="GO:0008422">
    <property type="term" value="F:beta-glucosidase activity"/>
    <property type="evidence" value="ECO:0007669"/>
    <property type="project" value="TreeGrafter"/>
</dbReference>
<accession>A0A1I5USU0</accession>
<keyword evidence="7" id="KW-1185">Reference proteome</keyword>
<dbReference type="PROSITE" id="PS00572">
    <property type="entry name" value="GLYCOSYL_HYDROL_F1_1"/>
    <property type="match status" value="1"/>
</dbReference>
<proteinExistence type="inferred from homology"/>
<dbReference type="Proteomes" id="UP000199136">
    <property type="component" value="Unassembled WGS sequence"/>
</dbReference>
<dbReference type="Pfam" id="PF00232">
    <property type="entry name" value="Glyco_hydro_1"/>
    <property type="match status" value="1"/>
</dbReference>
<evidence type="ECO:0000313" key="7">
    <source>
        <dbReference type="Proteomes" id="UP000199136"/>
    </source>
</evidence>
<dbReference type="STRING" id="82801.SAMN04488506_0171"/>
<dbReference type="PANTHER" id="PTHR10353">
    <property type="entry name" value="GLYCOSYL HYDROLASE"/>
    <property type="match status" value="1"/>
</dbReference>
<feature type="active site" description="Nucleophile" evidence="4">
    <location>
        <position position="365"/>
    </location>
</feature>
<protein>
    <submittedName>
        <fullName evidence="6">6-phospho-beta-glucosidase</fullName>
    </submittedName>
</protein>
<evidence type="ECO:0000256" key="4">
    <source>
        <dbReference type="PROSITE-ProRule" id="PRU10055"/>
    </source>
</evidence>
<keyword evidence="3" id="KW-0326">Glycosidase</keyword>
<evidence type="ECO:0000256" key="3">
    <source>
        <dbReference type="ARBA" id="ARBA00023295"/>
    </source>
</evidence>
<comment type="similarity">
    <text evidence="1 5">Belongs to the glycosyl hydrolase 1 family.</text>
</comment>
<reference evidence="6 7" key="1">
    <citation type="submission" date="2016-10" db="EMBL/GenBank/DDBJ databases">
        <authorList>
            <person name="de Groot N.N."/>
        </authorList>
    </citation>
    <scope>NUCLEOTIDE SEQUENCE [LARGE SCALE GENOMIC DNA]</scope>
    <source>
        <strain evidence="6 7">DSM 20581</strain>
    </source>
</reference>
<dbReference type="SUPFAM" id="SSF51445">
    <property type="entry name" value="(Trans)glycosidases"/>
    <property type="match status" value="1"/>
</dbReference>
<dbReference type="PRINTS" id="PR00131">
    <property type="entry name" value="GLHYDRLASE1"/>
</dbReference>
<dbReference type="InterPro" id="IPR018120">
    <property type="entry name" value="Glyco_hydro_1_AS"/>
</dbReference>
<evidence type="ECO:0000256" key="2">
    <source>
        <dbReference type="ARBA" id="ARBA00022801"/>
    </source>
</evidence>
<dbReference type="Gene3D" id="3.20.20.80">
    <property type="entry name" value="Glycosidases"/>
    <property type="match status" value="1"/>
</dbReference>